<dbReference type="RefSeq" id="WP_129252622.1">
    <property type="nucleotide sequence ID" value="NZ_SAXA01000002.1"/>
</dbReference>
<dbReference type="Proteomes" id="UP000289703">
    <property type="component" value="Unassembled WGS sequence"/>
</dbReference>
<evidence type="ECO:0000313" key="7">
    <source>
        <dbReference type="Proteomes" id="UP000289703"/>
    </source>
</evidence>
<dbReference type="PANTHER" id="PTHR34183:SF1">
    <property type="entry name" value="ENDOLYTIC PEPTIDOGLYCAN TRANSGLYCOSYLASE RLPA"/>
    <property type="match status" value="1"/>
</dbReference>
<feature type="signal peptide" evidence="3">
    <location>
        <begin position="1"/>
        <end position="21"/>
    </location>
</feature>
<dbReference type="HAMAP" id="MF_02071">
    <property type="entry name" value="RlpA"/>
    <property type="match status" value="1"/>
</dbReference>
<organism evidence="6 7">
    <name type="scientific">Ancylomarina salipaludis</name>
    <dbReference type="NCBI Taxonomy" id="2501299"/>
    <lineage>
        <taxon>Bacteria</taxon>
        <taxon>Pseudomonadati</taxon>
        <taxon>Bacteroidota</taxon>
        <taxon>Bacteroidia</taxon>
        <taxon>Marinilabiliales</taxon>
        <taxon>Marinifilaceae</taxon>
        <taxon>Ancylomarina</taxon>
    </lineage>
</organism>
<dbReference type="InterPro" id="IPR009009">
    <property type="entry name" value="RlpA-like_DPBB"/>
</dbReference>
<evidence type="ECO:0000256" key="1">
    <source>
        <dbReference type="ARBA" id="ARBA00023239"/>
    </source>
</evidence>
<dbReference type="OrthoDB" id="9779128at2"/>
<dbReference type="SUPFAM" id="SSF50685">
    <property type="entry name" value="Barwin-like endoglucanases"/>
    <property type="match status" value="1"/>
</dbReference>
<dbReference type="NCBIfam" id="TIGR00413">
    <property type="entry name" value="rlpA"/>
    <property type="match status" value="1"/>
</dbReference>
<dbReference type="InterPro" id="IPR036908">
    <property type="entry name" value="RlpA-like_sf"/>
</dbReference>
<sequence precursor="true">MKSVLLVCLLVICSLNLPAQLAPLQTIKGKASFYSDWFDGRLTANGEFFSQEEFTAAHMTFPFGTWLEVTNLDNQKSVFVRINDRGPYVKGRILDLSKAAAQALGDLKQGIFNVEIRVVNRLDILVLPLSISKTKKSVPLRQRSLYLDSNLISP</sequence>
<dbReference type="InterPro" id="IPR034718">
    <property type="entry name" value="RlpA"/>
</dbReference>
<accession>A0A4Q1JNS6</accession>
<comment type="function">
    <text evidence="3">Lytic transglycosylase with a strong preference for naked glycan strands that lack stem peptides.</text>
</comment>
<protein>
    <recommendedName>
        <fullName evidence="3">Probable endolytic peptidoglycan transglycosylase RlpA</fullName>
        <ecNumber evidence="3">4.2.2.-</ecNumber>
    </recommendedName>
</protein>
<dbReference type="GO" id="GO:0000270">
    <property type="term" value="P:peptidoglycan metabolic process"/>
    <property type="evidence" value="ECO:0007669"/>
    <property type="project" value="UniProtKB-UniRule"/>
</dbReference>
<evidence type="ECO:0000256" key="2">
    <source>
        <dbReference type="ARBA" id="ARBA00023316"/>
    </source>
</evidence>
<evidence type="ECO:0000256" key="3">
    <source>
        <dbReference type="HAMAP-Rule" id="MF_02071"/>
    </source>
</evidence>
<dbReference type="Gene3D" id="2.40.40.10">
    <property type="entry name" value="RlpA-like domain"/>
    <property type="match status" value="1"/>
</dbReference>
<proteinExistence type="inferred from homology"/>
<dbReference type="GO" id="GO:0071555">
    <property type="term" value="P:cell wall organization"/>
    <property type="evidence" value="ECO:0007669"/>
    <property type="project" value="UniProtKB-KW"/>
</dbReference>
<dbReference type="Pfam" id="PF03330">
    <property type="entry name" value="DPBB_1"/>
    <property type="match status" value="1"/>
</dbReference>
<gene>
    <name evidence="3" type="primary">rlpA</name>
    <name evidence="6" type="ORF">EO244_02500</name>
</gene>
<feature type="domain" description="RlpA-like protein double-psi beta-barrel" evidence="5">
    <location>
        <begin position="29"/>
        <end position="116"/>
    </location>
</feature>
<evidence type="ECO:0000259" key="5">
    <source>
        <dbReference type="Pfam" id="PF03330"/>
    </source>
</evidence>
<dbReference type="InterPro" id="IPR012997">
    <property type="entry name" value="RplA"/>
</dbReference>
<dbReference type="CDD" id="cd22268">
    <property type="entry name" value="DPBB_RlpA-like"/>
    <property type="match status" value="1"/>
</dbReference>
<dbReference type="PANTHER" id="PTHR34183">
    <property type="entry name" value="ENDOLYTIC PEPTIDOGLYCAN TRANSGLYCOSYLASE RLPA"/>
    <property type="match status" value="1"/>
</dbReference>
<dbReference type="AlphaFoldDB" id="A0A4Q1JNS6"/>
<dbReference type="EC" id="4.2.2.-" evidence="3"/>
<feature type="chain" id="PRO_5021058394" description="Probable endolytic peptidoglycan transglycosylase RlpA" evidence="3">
    <location>
        <begin position="22"/>
        <end position="154"/>
    </location>
</feature>
<reference evidence="6 7" key="1">
    <citation type="submission" date="2019-01" db="EMBL/GenBank/DDBJ databases">
        <title>Ancylomarina salipaludis sp. nov., isolated from a salt marsh.</title>
        <authorList>
            <person name="Yoon J.-H."/>
        </authorList>
    </citation>
    <scope>NUCLEOTIDE SEQUENCE [LARGE SCALE GENOMIC DNA]</scope>
    <source>
        <strain evidence="6 7">SHSM-M15</strain>
    </source>
</reference>
<comment type="similarity">
    <text evidence="3 4">Belongs to the RlpA family.</text>
</comment>
<keyword evidence="3" id="KW-0732">Signal</keyword>
<comment type="caution">
    <text evidence="6">The sequence shown here is derived from an EMBL/GenBank/DDBJ whole genome shotgun (WGS) entry which is preliminary data.</text>
</comment>
<name>A0A4Q1JNS6_9BACT</name>
<keyword evidence="2 3" id="KW-0961">Cell wall biogenesis/degradation</keyword>
<dbReference type="EMBL" id="SAXA01000002">
    <property type="protein sequence ID" value="RXQ96519.1"/>
    <property type="molecule type" value="Genomic_DNA"/>
</dbReference>
<keyword evidence="1 3" id="KW-0456">Lyase</keyword>
<keyword evidence="7" id="KW-1185">Reference proteome</keyword>
<evidence type="ECO:0000256" key="4">
    <source>
        <dbReference type="RuleBase" id="RU003495"/>
    </source>
</evidence>
<dbReference type="GO" id="GO:0008932">
    <property type="term" value="F:lytic endotransglycosylase activity"/>
    <property type="evidence" value="ECO:0007669"/>
    <property type="project" value="UniProtKB-UniRule"/>
</dbReference>
<evidence type="ECO:0000313" key="6">
    <source>
        <dbReference type="EMBL" id="RXQ96519.1"/>
    </source>
</evidence>